<feature type="domain" description="Calcineurin-like phosphoesterase C-terminal" evidence="3">
    <location>
        <begin position="327"/>
        <end position="491"/>
    </location>
</feature>
<proteinExistence type="predicted"/>
<dbReference type="SUPFAM" id="SSF56300">
    <property type="entry name" value="Metallo-dependent phosphatases"/>
    <property type="match status" value="1"/>
</dbReference>
<dbReference type="EMBL" id="JAGQFT010000036">
    <property type="protein sequence ID" value="MBR0562149.1"/>
    <property type="molecule type" value="Genomic_DNA"/>
</dbReference>
<dbReference type="RefSeq" id="WP_211926095.1">
    <property type="nucleotide sequence ID" value="NZ_JAGQFT020000001.1"/>
</dbReference>
<dbReference type="Gene3D" id="3.60.21.10">
    <property type="match status" value="1"/>
</dbReference>
<dbReference type="InterPro" id="IPR032288">
    <property type="entry name" value="Metallophos_C"/>
</dbReference>
<evidence type="ECO:0000313" key="7">
    <source>
        <dbReference type="Proteomes" id="UP000675747"/>
    </source>
</evidence>
<dbReference type="Pfam" id="PF16371">
    <property type="entry name" value="MetallophosN"/>
    <property type="match status" value="1"/>
</dbReference>
<protein>
    <submittedName>
        <fullName evidence="5">Calcineurin-like phosphoesterase family protein</fullName>
    </submittedName>
</protein>
<dbReference type="InterPro" id="IPR051918">
    <property type="entry name" value="STPP_CPPED1"/>
</dbReference>
<dbReference type="InterPro" id="IPR004843">
    <property type="entry name" value="Calcineurin-like_PHP"/>
</dbReference>
<evidence type="ECO:0000259" key="2">
    <source>
        <dbReference type="Pfam" id="PF00149"/>
    </source>
</evidence>
<reference evidence="5" key="2">
    <citation type="submission" date="2021-04" db="EMBL/GenBank/DDBJ databases">
        <authorList>
            <person name="Karlyshev A.V."/>
        </authorList>
    </citation>
    <scope>NUCLEOTIDE SEQUENCE</scope>
    <source>
        <strain evidence="5">LMG 29479</strain>
    </source>
</reference>
<dbReference type="PANTHER" id="PTHR43143:SF6">
    <property type="entry name" value="BLL3016 PROTEIN"/>
    <property type="match status" value="1"/>
</dbReference>
<evidence type="ECO:0000259" key="3">
    <source>
        <dbReference type="Pfam" id="PF16370"/>
    </source>
</evidence>
<dbReference type="GO" id="GO:0016787">
    <property type="term" value="F:hydrolase activity"/>
    <property type="evidence" value="ECO:0007669"/>
    <property type="project" value="InterPro"/>
</dbReference>
<feature type="chain" id="PRO_5042774386" evidence="1">
    <location>
        <begin position="19"/>
        <end position="508"/>
    </location>
</feature>
<dbReference type="InterPro" id="IPR029052">
    <property type="entry name" value="Metallo-depent_PP-like"/>
</dbReference>
<dbReference type="Proteomes" id="UP000675747">
    <property type="component" value="Unassembled WGS sequence"/>
</dbReference>
<comment type="caution">
    <text evidence="5">The sequence shown here is derived from an EMBL/GenBank/DDBJ whole genome shotgun (WGS) entry which is preliminary data.</text>
</comment>
<evidence type="ECO:0000256" key="1">
    <source>
        <dbReference type="SAM" id="SignalP"/>
    </source>
</evidence>
<evidence type="ECO:0000259" key="4">
    <source>
        <dbReference type="Pfam" id="PF16371"/>
    </source>
</evidence>
<dbReference type="AlphaFoldDB" id="A0A8J8AXY5"/>
<evidence type="ECO:0000313" key="6">
    <source>
        <dbReference type="EMBL" id="MBS7455882.1"/>
    </source>
</evidence>
<dbReference type="EMBL" id="JAGQFT020000001">
    <property type="protein sequence ID" value="MBS7455882.1"/>
    <property type="molecule type" value="Genomic_DNA"/>
</dbReference>
<dbReference type="PANTHER" id="PTHR43143">
    <property type="entry name" value="METALLOPHOSPHOESTERASE, CALCINEURIN SUPERFAMILY"/>
    <property type="match status" value="1"/>
</dbReference>
<feature type="signal peptide" evidence="1">
    <location>
        <begin position="1"/>
        <end position="18"/>
    </location>
</feature>
<gene>
    <name evidence="6" type="ORF">KB893_001885</name>
    <name evidence="5" type="ORF">KB893_06415</name>
</gene>
<dbReference type="InterPro" id="IPR032285">
    <property type="entry name" value="Metallophos_N"/>
</dbReference>
<organism evidence="5">
    <name type="scientific">Coralloluteibacterium stylophorae</name>
    <dbReference type="NCBI Taxonomy" id="1776034"/>
    <lineage>
        <taxon>Bacteria</taxon>
        <taxon>Pseudomonadati</taxon>
        <taxon>Pseudomonadota</taxon>
        <taxon>Gammaproteobacteria</taxon>
        <taxon>Lysobacterales</taxon>
        <taxon>Lysobacteraceae</taxon>
        <taxon>Coralloluteibacterium</taxon>
    </lineage>
</organism>
<sequence length="508" mass="54987">MRRLVPFALILAAPSLHAATLSGRVHDGGVGVADVQVSNGRDIVPTDAAGRFALEAGQGDTVFVIKPPRCSLPAGDDGLPAFWRHGGIAPRPGDAGAWDFALDCADAPGPGPFDVLVFGDTQVAREADVGHYATDVVEPIRTGAVPGRDARFGITLGDVVDDDLSLYPAINAVTTRLGMPWLHVPGNHDMDLDAADDAHALTGFRRTYGPDTYAWEEGNARVVVLDDVLAHPGQRPAYHGGLREDQFAFMERYLGGIDPDNLVVLAMHIPLYPRDRHDDFDPVQRERLYRLLERFPHVLVLTAHSHTQQHWFHAEQQGWRGARPLHEYNVGAVCGAFWSGVPDARGVPDATMADGTPNGHALMRVGADAGYALRYYAAGAPPEQGIALHAPKVLRRGAWPGVGIHANVFMGIDGDRVEMRIDGGEWMPMTRVDAPDPRLVAVNVADDAAAALRGFDRAPQAETSAHLWRGGLPTDLAAGTHEVEVRAFDRWRGELRATTQYRLEDAAP</sequence>
<feature type="domain" description="Calcineurin-like phosphoesterase" evidence="2">
    <location>
        <begin position="115"/>
        <end position="307"/>
    </location>
</feature>
<keyword evidence="7" id="KW-1185">Reference proteome</keyword>
<name>A0A8J8AXY5_9GAMM</name>
<dbReference type="Pfam" id="PF00149">
    <property type="entry name" value="Metallophos"/>
    <property type="match status" value="1"/>
</dbReference>
<feature type="domain" description="Calcineurin-like phosphoesterase N-terminal" evidence="4">
    <location>
        <begin position="23"/>
        <end position="85"/>
    </location>
</feature>
<reference evidence="6 7" key="1">
    <citation type="journal article" date="2021" name="Microbiol. Resour. Announc.">
        <title>Draft Genome Sequence of Coralloluteibacterium stylophorae LMG 29479T.</title>
        <authorList>
            <person name="Karlyshev A.V."/>
            <person name="Kudryashova E.B."/>
            <person name="Ariskina E.V."/>
            <person name="Conroy A.P."/>
            <person name="Abidueva E.Y."/>
        </authorList>
    </citation>
    <scope>NUCLEOTIDE SEQUENCE [LARGE SCALE GENOMIC DNA]</scope>
    <source>
        <strain evidence="6 7">LMG 29479</strain>
    </source>
</reference>
<keyword evidence="1" id="KW-0732">Signal</keyword>
<accession>A0A8J8AXY5</accession>
<evidence type="ECO:0000313" key="5">
    <source>
        <dbReference type="EMBL" id="MBR0562149.1"/>
    </source>
</evidence>
<dbReference type="Pfam" id="PF16370">
    <property type="entry name" value="MetallophosC"/>
    <property type="match status" value="1"/>
</dbReference>